<proteinExistence type="predicted"/>
<name>A0A9P7B4J7_RHOMI</name>
<accession>A0A9P7B4J7</accession>
<evidence type="ECO:0000313" key="1">
    <source>
        <dbReference type="EMBL" id="KAG0658284.1"/>
    </source>
</evidence>
<organism evidence="1 2">
    <name type="scientific">Rhodotorula mucilaginosa</name>
    <name type="common">Yeast</name>
    <name type="synonym">Rhodotorula rubra</name>
    <dbReference type="NCBI Taxonomy" id="5537"/>
    <lineage>
        <taxon>Eukaryota</taxon>
        <taxon>Fungi</taxon>
        <taxon>Dikarya</taxon>
        <taxon>Basidiomycota</taxon>
        <taxon>Pucciniomycotina</taxon>
        <taxon>Microbotryomycetes</taxon>
        <taxon>Sporidiobolales</taxon>
        <taxon>Sporidiobolaceae</taxon>
        <taxon>Rhodotorula</taxon>
    </lineage>
</organism>
<sequence>MTTARVGLQSLPTELKQQIVQCCADQDSLLASAFGTLFGEAVPTQMQPLRHDPLHRSINKNQSLVALAAVSREWNELAAPVLFQAAIIAPGVAGQQDLFVAFRDEGPPAARHHFVRLWGDPSIHNGTTDVFAGPSSAHFDSLIRTLPHLPNLTELHTPDLIGDLRIGLRRSLDEAEQLQLGPDAVEVYNCMYREREKAILGLLERVESIAYPMAVPRDLLSSFEHIGGANLKTLEVHIMAADDDPESTVDFAAVLHKFPNLESLTVHIETFDDRGALNPILVAAAAAAEDPTTLPRPPPKLRNLVLTGDSHRAQFPDFDPSSAPLLRFAHHFSETLRTLDLDIGCADYDPDGE</sequence>
<keyword evidence="2" id="KW-1185">Reference proteome</keyword>
<dbReference type="OrthoDB" id="2529486at2759"/>
<reference evidence="1 2" key="1">
    <citation type="submission" date="2020-11" db="EMBL/GenBank/DDBJ databases">
        <title>Kefir isolates.</title>
        <authorList>
            <person name="Marcisauskas S."/>
            <person name="Kim Y."/>
            <person name="Blasche S."/>
        </authorList>
    </citation>
    <scope>NUCLEOTIDE SEQUENCE [LARGE SCALE GENOMIC DNA]</scope>
    <source>
        <strain evidence="1 2">KR</strain>
    </source>
</reference>
<dbReference type="EMBL" id="PUHQ01000068">
    <property type="protein sequence ID" value="KAG0658284.1"/>
    <property type="molecule type" value="Genomic_DNA"/>
</dbReference>
<comment type="caution">
    <text evidence="1">The sequence shown here is derived from an EMBL/GenBank/DDBJ whole genome shotgun (WGS) entry which is preliminary data.</text>
</comment>
<evidence type="ECO:0000313" key="2">
    <source>
        <dbReference type="Proteomes" id="UP000777482"/>
    </source>
</evidence>
<gene>
    <name evidence="1" type="ORF">C6P46_005835</name>
</gene>
<dbReference type="AlphaFoldDB" id="A0A9P7B4J7"/>
<dbReference type="Proteomes" id="UP000777482">
    <property type="component" value="Unassembled WGS sequence"/>
</dbReference>
<protein>
    <submittedName>
        <fullName evidence="1">Uncharacterized protein</fullName>
    </submittedName>
</protein>